<accession>A0A2N5T9U5</accession>
<feature type="compositionally biased region" description="Low complexity" evidence="1">
    <location>
        <begin position="14"/>
        <end position="25"/>
    </location>
</feature>
<comment type="caution">
    <text evidence="2">The sequence shown here is derived from an EMBL/GenBank/DDBJ whole genome shotgun (WGS) entry which is preliminary data.</text>
</comment>
<protein>
    <submittedName>
        <fullName evidence="2">Uncharacterized protein</fullName>
    </submittedName>
</protein>
<evidence type="ECO:0000313" key="2">
    <source>
        <dbReference type="EMBL" id="PLW22277.1"/>
    </source>
</evidence>
<proteinExistence type="predicted"/>
<name>A0A2N5T9U5_9BASI</name>
<dbReference type="AlphaFoldDB" id="A0A2N5T9U5"/>
<feature type="region of interest" description="Disordered" evidence="1">
    <location>
        <begin position="1"/>
        <end position="66"/>
    </location>
</feature>
<reference evidence="2 3" key="1">
    <citation type="submission" date="2017-11" db="EMBL/GenBank/DDBJ databases">
        <title>De novo assembly and phasing of dikaryotic genomes from two isolates of Puccinia coronata f. sp. avenae, the causal agent of oat crown rust.</title>
        <authorList>
            <person name="Miller M.E."/>
            <person name="Zhang Y."/>
            <person name="Omidvar V."/>
            <person name="Sperschneider J."/>
            <person name="Schwessinger B."/>
            <person name="Raley C."/>
            <person name="Palmer J.M."/>
            <person name="Garnica D."/>
            <person name="Upadhyaya N."/>
            <person name="Rathjen J."/>
            <person name="Taylor J.M."/>
            <person name="Park R.F."/>
            <person name="Dodds P.N."/>
            <person name="Hirsch C.D."/>
            <person name="Kianian S.F."/>
            <person name="Figueroa M."/>
        </authorList>
    </citation>
    <scope>NUCLEOTIDE SEQUENCE [LARGE SCALE GENOMIC DNA]</scope>
    <source>
        <strain evidence="2">12SD80</strain>
    </source>
</reference>
<gene>
    <name evidence="2" type="ORF">PCASD_17004</name>
</gene>
<sequence length="249" mass="28002">MAGTQSSKKRRKANASSFSSVSSSSAQPSCNQRNKKIISLVKDSKDEPTPTKIDNPTDSTKPAKWQEMKDEQELRKALKAHWGILHPIVARNLPPRKAISANISRLYTAVQELLMESLKRHQGAMYLGLDVWQSPNGFDTLGTVIYCLVEQPGSGGKFELEAMPLEFVRLQQSHTGVYLAETVQLIVDKFDMRHCNGQCKQQSDHDRQKFKLQVASISRRTPMDPLLCSHPQSYCSVNPATFWMPQEEG</sequence>
<organism evidence="2 3">
    <name type="scientific">Puccinia coronata f. sp. avenae</name>
    <dbReference type="NCBI Taxonomy" id="200324"/>
    <lineage>
        <taxon>Eukaryota</taxon>
        <taxon>Fungi</taxon>
        <taxon>Dikarya</taxon>
        <taxon>Basidiomycota</taxon>
        <taxon>Pucciniomycotina</taxon>
        <taxon>Pucciniomycetes</taxon>
        <taxon>Pucciniales</taxon>
        <taxon>Pucciniaceae</taxon>
        <taxon>Puccinia</taxon>
    </lineage>
</organism>
<evidence type="ECO:0000256" key="1">
    <source>
        <dbReference type="SAM" id="MobiDB-lite"/>
    </source>
</evidence>
<dbReference type="Proteomes" id="UP000235392">
    <property type="component" value="Unassembled WGS sequence"/>
</dbReference>
<evidence type="ECO:0000313" key="3">
    <source>
        <dbReference type="Proteomes" id="UP000235392"/>
    </source>
</evidence>
<dbReference type="EMBL" id="PGCI01000669">
    <property type="protein sequence ID" value="PLW22277.1"/>
    <property type="molecule type" value="Genomic_DNA"/>
</dbReference>